<proteinExistence type="predicted"/>
<dbReference type="CDD" id="cd00112">
    <property type="entry name" value="LDLa"/>
    <property type="match status" value="4"/>
</dbReference>
<evidence type="ECO:0000256" key="6">
    <source>
        <dbReference type="ARBA" id="ARBA00023157"/>
    </source>
</evidence>
<feature type="region of interest" description="Disordered" evidence="10">
    <location>
        <begin position="504"/>
        <end position="534"/>
    </location>
</feature>
<sequence length="563" mass="62545">MHNGRNLFFNSFSVYDLDQDSKCGKRSYDCCPHQWINIKTEPNSSKALRDIDSNRNDEHNNDLSSVLGLRGGEYNLPSPLNSKPINLEREWFNLPMFHTPLFNSSLSDFFLSKTSAATMRKSANGHKYYVADEPRIKHSESGKTTGKICGKSRPLPIITKDPKVKIKFYSDTMVEPGHIGFTLQFQISNNLTKCRLEEFMCTEPQLCIPKAWQCNGQVECPDSSDEANCKAGCPGLVDSEHCDGRWHCANGEDELGCFGCDADQWWCGEGTECYKATRRCDGIPDCDNRADEVYCNCFNQTRCGPNSEFCYDSKTQRCDGILHCPNGNDEMDCGGHCRHMIPCSQGGICYTSAQRCDGTPQCGDGSDEASCTPQLCHPQHGAFLCANHRCIRDNWRCDQYDDCGDASDEEDCLRNSVIVAAAMGGLVCSLLLVIAVGCSCRLYALRVGLSRLSQPNHRGSRRSTPLSPLSQLEQHLLQREPPPSYSVAVNDPSAALFRGGRLSRQWRRQRRRPPTLPEGILPPLTVSTQGHRAPRPPLPYDTGPGIASSVRSFAGNCPFILIP</sequence>
<dbReference type="EMBL" id="JAXCGZ010019525">
    <property type="protein sequence ID" value="KAK7066020.1"/>
    <property type="molecule type" value="Genomic_DNA"/>
</dbReference>
<evidence type="ECO:0000256" key="10">
    <source>
        <dbReference type="SAM" id="MobiDB-lite"/>
    </source>
</evidence>
<dbReference type="AlphaFoldDB" id="A0AAN8WTJ2"/>
<keyword evidence="7" id="KW-0675">Receptor</keyword>
<evidence type="ECO:0000256" key="8">
    <source>
        <dbReference type="ARBA" id="ARBA00023180"/>
    </source>
</evidence>
<keyword evidence="5" id="KW-0472">Membrane</keyword>
<evidence type="ECO:0000256" key="7">
    <source>
        <dbReference type="ARBA" id="ARBA00023170"/>
    </source>
</evidence>
<dbReference type="PANTHER" id="PTHR22722:SF14">
    <property type="entry name" value="MEGALIN, ISOFORM A"/>
    <property type="match status" value="1"/>
</dbReference>
<keyword evidence="2" id="KW-0812">Transmembrane</keyword>
<dbReference type="SMART" id="SM00192">
    <property type="entry name" value="LDLa"/>
    <property type="match status" value="5"/>
</dbReference>
<dbReference type="PANTHER" id="PTHR22722">
    <property type="entry name" value="LOW-DENSITY LIPOPROTEIN RECEPTOR-RELATED PROTEIN 2-RELATED"/>
    <property type="match status" value="1"/>
</dbReference>
<feature type="disulfide bond" evidence="9">
    <location>
        <begin position="318"/>
        <end position="333"/>
    </location>
</feature>
<dbReference type="SUPFAM" id="SSF49854">
    <property type="entry name" value="Spermadhesin, CUB domain"/>
    <property type="match status" value="1"/>
</dbReference>
<feature type="disulfide bond" evidence="9">
    <location>
        <begin position="214"/>
        <end position="229"/>
    </location>
</feature>
<evidence type="ECO:0000256" key="2">
    <source>
        <dbReference type="ARBA" id="ARBA00022692"/>
    </source>
</evidence>
<evidence type="ECO:0000313" key="12">
    <source>
        <dbReference type="Proteomes" id="UP001381693"/>
    </source>
</evidence>
<dbReference type="InterPro" id="IPR051221">
    <property type="entry name" value="LDLR-related"/>
</dbReference>
<keyword evidence="6 9" id="KW-1015">Disulfide bond</keyword>
<organism evidence="11 12">
    <name type="scientific">Halocaridina rubra</name>
    <name type="common">Hawaiian red shrimp</name>
    <dbReference type="NCBI Taxonomy" id="373956"/>
    <lineage>
        <taxon>Eukaryota</taxon>
        <taxon>Metazoa</taxon>
        <taxon>Ecdysozoa</taxon>
        <taxon>Arthropoda</taxon>
        <taxon>Crustacea</taxon>
        <taxon>Multicrustacea</taxon>
        <taxon>Malacostraca</taxon>
        <taxon>Eumalacostraca</taxon>
        <taxon>Eucarida</taxon>
        <taxon>Decapoda</taxon>
        <taxon>Pleocyemata</taxon>
        <taxon>Caridea</taxon>
        <taxon>Atyoidea</taxon>
        <taxon>Atyidae</taxon>
        <taxon>Halocaridina</taxon>
    </lineage>
</organism>
<dbReference type="GO" id="GO:0042562">
    <property type="term" value="F:hormone binding"/>
    <property type="evidence" value="ECO:0007669"/>
    <property type="project" value="TreeGrafter"/>
</dbReference>
<evidence type="ECO:0000313" key="11">
    <source>
        <dbReference type="EMBL" id="KAK7066020.1"/>
    </source>
</evidence>
<dbReference type="SUPFAM" id="SSF57424">
    <property type="entry name" value="LDL receptor-like module"/>
    <property type="match status" value="4"/>
</dbReference>
<evidence type="ECO:0000256" key="1">
    <source>
        <dbReference type="ARBA" id="ARBA00004167"/>
    </source>
</evidence>
<feature type="disulfide bond" evidence="9">
    <location>
        <begin position="385"/>
        <end position="403"/>
    </location>
</feature>
<comment type="caution">
    <text evidence="11">The sequence shown here is derived from an EMBL/GenBank/DDBJ whole genome shotgun (WGS) entry which is preliminary data.</text>
</comment>
<dbReference type="InterPro" id="IPR035914">
    <property type="entry name" value="Sperma_CUB_dom_sf"/>
</dbReference>
<dbReference type="GO" id="GO:0016324">
    <property type="term" value="C:apical plasma membrane"/>
    <property type="evidence" value="ECO:0007669"/>
    <property type="project" value="TreeGrafter"/>
</dbReference>
<evidence type="ECO:0000256" key="5">
    <source>
        <dbReference type="ARBA" id="ARBA00023136"/>
    </source>
</evidence>
<dbReference type="Proteomes" id="UP001381693">
    <property type="component" value="Unassembled WGS sequence"/>
</dbReference>
<dbReference type="Pfam" id="PF00057">
    <property type="entry name" value="Ldl_recept_a"/>
    <property type="match status" value="3"/>
</dbReference>
<reference evidence="11 12" key="1">
    <citation type="submission" date="2023-11" db="EMBL/GenBank/DDBJ databases">
        <title>Halocaridina rubra genome assembly.</title>
        <authorList>
            <person name="Smith C."/>
        </authorList>
    </citation>
    <scope>NUCLEOTIDE SEQUENCE [LARGE SCALE GENOMIC DNA]</scope>
    <source>
        <strain evidence="11">EP-1</strain>
        <tissue evidence="11">Whole</tissue>
    </source>
</reference>
<dbReference type="InterPro" id="IPR023415">
    <property type="entry name" value="LDLR_class-A_CS"/>
</dbReference>
<dbReference type="PROSITE" id="PS50068">
    <property type="entry name" value="LDLRA_2"/>
    <property type="match status" value="5"/>
</dbReference>
<keyword evidence="3" id="KW-0677">Repeat</keyword>
<feature type="disulfide bond" evidence="9">
    <location>
        <begin position="397"/>
        <end position="412"/>
    </location>
</feature>
<dbReference type="InterPro" id="IPR002172">
    <property type="entry name" value="LDrepeatLR_classA_rpt"/>
</dbReference>
<feature type="disulfide bond" evidence="9">
    <location>
        <begin position="337"/>
        <end position="349"/>
    </location>
</feature>
<dbReference type="Gene3D" id="2.60.120.290">
    <property type="entry name" value="Spermadhesin, CUB domain"/>
    <property type="match status" value="1"/>
</dbReference>
<evidence type="ECO:0000256" key="9">
    <source>
        <dbReference type="PROSITE-ProRule" id="PRU00124"/>
    </source>
</evidence>
<comment type="subcellular location">
    <subcellularLocation>
        <location evidence="1">Membrane</location>
        <topology evidence="1">Single-pass membrane protein</topology>
    </subcellularLocation>
</comment>
<keyword evidence="4" id="KW-1133">Transmembrane helix</keyword>
<evidence type="ECO:0000256" key="4">
    <source>
        <dbReference type="ARBA" id="ARBA00022989"/>
    </source>
</evidence>
<dbReference type="InterPro" id="IPR036055">
    <property type="entry name" value="LDL_receptor-like_sf"/>
</dbReference>
<evidence type="ECO:0000256" key="3">
    <source>
        <dbReference type="ARBA" id="ARBA00022737"/>
    </source>
</evidence>
<name>A0AAN8WTJ2_HALRR</name>
<accession>A0AAN8WTJ2</accession>
<protein>
    <submittedName>
        <fullName evidence="11">Uncharacterized protein</fullName>
    </submittedName>
</protein>
<feature type="compositionally biased region" description="Basic residues" evidence="10">
    <location>
        <begin position="504"/>
        <end position="513"/>
    </location>
</feature>
<comment type="caution">
    <text evidence="9">Lacks conserved residue(s) required for the propagation of feature annotation.</text>
</comment>
<keyword evidence="12" id="KW-1185">Reference proteome</keyword>
<dbReference type="GO" id="GO:0043235">
    <property type="term" value="C:receptor complex"/>
    <property type="evidence" value="ECO:0007669"/>
    <property type="project" value="TreeGrafter"/>
</dbReference>
<dbReference type="PROSITE" id="PS01209">
    <property type="entry name" value="LDLRA_1"/>
    <property type="match status" value="2"/>
</dbReference>
<dbReference type="Gene3D" id="4.10.400.10">
    <property type="entry name" value="Low-density Lipoprotein Receptor"/>
    <property type="match status" value="4"/>
</dbReference>
<gene>
    <name evidence="11" type="ORF">SK128_012193</name>
</gene>
<feature type="disulfide bond" evidence="9">
    <location>
        <begin position="356"/>
        <end position="371"/>
    </location>
</feature>
<keyword evidence="8" id="KW-0325">Glycoprotein</keyword>
<feature type="disulfide bond" evidence="9">
    <location>
        <begin position="280"/>
        <end position="295"/>
    </location>
</feature>
<dbReference type="GO" id="GO:0006898">
    <property type="term" value="P:receptor-mediated endocytosis"/>
    <property type="evidence" value="ECO:0007669"/>
    <property type="project" value="TreeGrafter"/>
</dbReference>
<dbReference type="PRINTS" id="PR00261">
    <property type="entry name" value="LDLRECEPTOR"/>
</dbReference>